<dbReference type="EMBL" id="JH597984">
    <property type="status" value="NOT_ANNOTATED_CDS"/>
    <property type="molecule type" value="Genomic_DNA"/>
</dbReference>
<dbReference type="Proteomes" id="UP000011713">
    <property type="component" value="Unassembled WGS sequence"/>
</dbReference>
<reference evidence="2" key="1">
    <citation type="journal article" date="2010" name="Science">
        <title>Signatures of adaptation to obligate biotrophy in the Hyaloperonospora arabidopsidis genome.</title>
        <authorList>
            <person name="Baxter L."/>
            <person name="Tripathy S."/>
            <person name="Ishaque N."/>
            <person name="Boot N."/>
            <person name="Cabral A."/>
            <person name="Kemen E."/>
            <person name="Thines M."/>
            <person name="Ah-Fong A."/>
            <person name="Anderson R."/>
            <person name="Badejoko W."/>
            <person name="Bittner-Eddy P."/>
            <person name="Boore J.L."/>
            <person name="Chibucos M.C."/>
            <person name="Coates M."/>
            <person name="Dehal P."/>
            <person name="Delehaunty K."/>
            <person name="Dong S."/>
            <person name="Downton P."/>
            <person name="Dumas B."/>
            <person name="Fabro G."/>
            <person name="Fronick C."/>
            <person name="Fuerstenberg S.I."/>
            <person name="Fulton L."/>
            <person name="Gaulin E."/>
            <person name="Govers F."/>
            <person name="Hughes L."/>
            <person name="Humphray S."/>
            <person name="Jiang R.H."/>
            <person name="Judelson H."/>
            <person name="Kamoun S."/>
            <person name="Kyung K."/>
            <person name="Meijer H."/>
            <person name="Minx P."/>
            <person name="Morris P."/>
            <person name="Nelson J."/>
            <person name="Phuntumart V."/>
            <person name="Qutob D."/>
            <person name="Rehmany A."/>
            <person name="Rougon-Cardoso A."/>
            <person name="Ryden P."/>
            <person name="Torto-Alalibo T."/>
            <person name="Studholme D."/>
            <person name="Wang Y."/>
            <person name="Win J."/>
            <person name="Wood J."/>
            <person name="Clifton S.W."/>
            <person name="Rogers J."/>
            <person name="Van den Ackerveken G."/>
            <person name="Jones J.D."/>
            <person name="McDowell J.M."/>
            <person name="Beynon J."/>
            <person name="Tyler B.M."/>
        </authorList>
    </citation>
    <scope>NUCLEOTIDE SEQUENCE [LARGE SCALE GENOMIC DNA]</scope>
    <source>
        <strain evidence="2">Emoy2</strain>
    </source>
</reference>
<proteinExistence type="predicted"/>
<dbReference type="AlphaFoldDB" id="M4BVR3"/>
<reference evidence="1" key="2">
    <citation type="submission" date="2015-06" db="UniProtKB">
        <authorList>
            <consortium name="EnsemblProtists"/>
        </authorList>
    </citation>
    <scope>IDENTIFICATION</scope>
    <source>
        <strain evidence="1">Emoy2</strain>
    </source>
</reference>
<dbReference type="VEuPathDB" id="FungiDB:HpaG810607"/>
<dbReference type="EnsemblProtists" id="HpaT810607">
    <property type="protein sequence ID" value="HpaP810607"/>
    <property type="gene ID" value="HpaG810607"/>
</dbReference>
<evidence type="ECO:0000313" key="1">
    <source>
        <dbReference type="EnsemblProtists" id="HpaP810607"/>
    </source>
</evidence>
<sequence>MSPCVTRYADLRGQQRDTTFLCAARFLTALISIGPSMGHTTKEKETRREHRSRNSSMCIPICLPCGGDDLACCLCGMLTACCCCGGNNNRRQPRQRVVYVQPVPVHHRSKWRRSRF</sequence>
<name>M4BVR3_HYAAE</name>
<dbReference type="eggNOG" id="ENOG502T132">
    <property type="taxonomic scope" value="Eukaryota"/>
</dbReference>
<protein>
    <submittedName>
        <fullName evidence="1">Uncharacterized protein</fullName>
    </submittedName>
</protein>
<dbReference type="HOGENOM" id="CLU_2101616_0_0_1"/>
<keyword evidence="2" id="KW-1185">Reference proteome</keyword>
<organism evidence="1 2">
    <name type="scientific">Hyaloperonospora arabidopsidis (strain Emoy2)</name>
    <name type="common">Downy mildew agent</name>
    <name type="synonym">Peronospora arabidopsidis</name>
    <dbReference type="NCBI Taxonomy" id="559515"/>
    <lineage>
        <taxon>Eukaryota</taxon>
        <taxon>Sar</taxon>
        <taxon>Stramenopiles</taxon>
        <taxon>Oomycota</taxon>
        <taxon>Peronosporomycetes</taxon>
        <taxon>Peronosporales</taxon>
        <taxon>Peronosporaceae</taxon>
        <taxon>Hyaloperonospora</taxon>
    </lineage>
</organism>
<dbReference type="InParanoid" id="M4BVR3"/>
<evidence type="ECO:0000313" key="2">
    <source>
        <dbReference type="Proteomes" id="UP000011713"/>
    </source>
</evidence>
<accession>M4BVR3</accession>